<keyword evidence="3" id="KW-1185">Reference proteome</keyword>
<evidence type="ECO:0000313" key="2">
    <source>
        <dbReference type="EMBL" id="EYC11769.1"/>
    </source>
</evidence>
<keyword evidence="1" id="KW-0472">Membrane</keyword>
<proteinExistence type="predicted"/>
<gene>
    <name evidence="2" type="primary">Acey_s0049.g1758</name>
    <name evidence="2" type="ORF">Y032_0049g1758</name>
</gene>
<evidence type="ECO:0000256" key="1">
    <source>
        <dbReference type="SAM" id="Phobius"/>
    </source>
</evidence>
<keyword evidence="1" id="KW-1133">Transmembrane helix</keyword>
<evidence type="ECO:0008006" key="4">
    <source>
        <dbReference type="Google" id="ProtNLM"/>
    </source>
</evidence>
<feature type="transmembrane region" description="Helical" evidence="1">
    <location>
        <begin position="60"/>
        <end position="82"/>
    </location>
</feature>
<evidence type="ECO:0000313" key="3">
    <source>
        <dbReference type="Proteomes" id="UP000024635"/>
    </source>
</evidence>
<dbReference type="EMBL" id="JARK01001385">
    <property type="protein sequence ID" value="EYC11769.1"/>
    <property type="molecule type" value="Genomic_DNA"/>
</dbReference>
<reference evidence="3" key="1">
    <citation type="journal article" date="2015" name="Nat. Genet.">
        <title>The genome and transcriptome of the zoonotic hookworm Ancylostoma ceylanicum identify infection-specific gene families.</title>
        <authorList>
            <person name="Schwarz E.M."/>
            <person name="Hu Y."/>
            <person name="Antoshechkin I."/>
            <person name="Miller M.M."/>
            <person name="Sternberg P.W."/>
            <person name="Aroian R.V."/>
        </authorList>
    </citation>
    <scope>NUCLEOTIDE SEQUENCE</scope>
    <source>
        <strain evidence="3">HY135</strain>
    </source>
</reference>
<sequence>MASSVDRSFCASRCSERGVCYSAAGDYFCVCYDVAADPSDCSPVTTTTIPSACKETNSFWLLWMVLVLVGAALFALLYVVAWRAVRYWRRHRFAIVRVDEEECSRAVPKAPPLEPEEVAVD</sequence>
<comment type="caution">
    <text evidence="2">The sequence shown here is derived from an EMBL/GenBank/DDBJ whole genome shotgun (WGS) entry which is preliminary data.</text>
</comment>
<dbReference type="Proteomes" id="UP000024635">
    <property type="component" value="Unassembled WGS sequence"/>
</dbReference>
<keyword evidence="1" id="KW-0812">Transmembrane</keyword>
<protein>
    <recommendedName>
        <fullName evidence="4">EGF-like domain-containing protein</fullName>
    </recommendedName>
</protein>
<organism evidence="2 3">
    <name type="scientific">Ancylostoma ceylanicum</name>
    <dbReference type="NCBI Taxonomy" id="53326"/>
    <lineage>
        <taxon>Eukaryota</taxon>
        <taxon>Metazoa</taxon>
        <taxon>Ecdysozoa</taxon>
        <taxon>Nematoda</taxon>
        <taxon>Chromadorea</taxon>
        <taxon>Rhabditida</taxon>
        <taxon>Rhabditina</taxon>
        <taxon>Rhabditomorpha</taxon>
        <taxon>Strongyloidea</taxon>
        <taxon>Ancylostomatidae</taxon>
        <taxon>Ancylostomatinae</taxon>
        <taxon>Ancylostoma</taxon>
    </lineage>
</organism>
<name>A0A016U8W9_9BILA</name>
<dbReference type="AlphaFoldDB" id="A0A016U8W9"/>
<accession>A0A016U8W9</accession>
<dbReference type="OrthoDB" id="5877303at2759"/>